<organism evidence="3 4">
    <name type="scientific">Candidatus Muproteobacteria bacterium RBG_16_60_9</name>
    <dbReference type="NCBI Taxonomy" id="1817755"/>
    <lineage>
        <taxon>Bacteria</taxon>
        <taxon>Pseudomonadati</taxon>
        <taxon>Pseudomonadota</taxon>
        <taxon>Candidatus Muproteobacteria</taxon>
    </lineage>
</organism>
<gene>
    <name evidence="3" type="ORF">A2W18_05960</name>
</gene>
<dbReference type="Proteomes" id="UP000179076">
    <property type="component" value="Unassembled WGS sequence"/>
</dbReference>
<accession>A0A1F6V6S9</accession>
<dbReference type="GO" id="GO:0005543">
    <property type="term" value="F:phospholipid binding"/>
    <property type="evidence" value="ECO:0007669"/>
    <property type="project" value="TreeGrafter"/>
</dbReference>
<proteinExistence type="predicted"/>
<dbReference type="AlphaFoldDB" id="A0A1F6V6S9"/>
<protein>
    <submittedName>
        <fullName evidence="3">Outer membrane lipid asymmetry maintenance protein MlaD</fullName>
    </submittedName>
</protein>
<name>A0A1F6V6S9_9PROT</name>
<keyword evidence="1" id="KW-0812">Transmembrane</keyword>
<dbReference type="EMBL" id="MFSP01000110">
    <property type="protein sequence ID" value="OGI65367.1"/>
    <property type="molecule type" value="Genomic_DNA"/>
</dbReference>
<keyword evidence="1" id="KW-0472">Membrane</keyword>
<feature type="transmembrane region" description="Helical" evidence="1">
    <location>
        <begin position="7"/>
        <end position="27"/>
    </location>
</feature>
<evidence type="ECO:0000259" key="2">
    <source>
        <dbReference type="Pfam" id="PF02470"/>
    </source>
</evidence>
<dbReference type="GO" id="GO:0005548">
    <property type="term" value="F:phospholipid transporter activity"/>
    <property type="evidence" value="ECO:0007669"/>
    <property type="project" value="TreeGrafter"/>
</dbReference>
<dbReference type="NCBIfam" id="TIGR04430">
    <property type="entry name" value="OM_asym_MlaD"/>
    <property type="match status" value="1"/>
</dbReference>
<dbReference type="Pfam" id="PF02470">
    <property type="entry name" value="MlaD"/>
    <property type="match status" value="1"/>
</dbReference>
<dbReference type="InterPro" id="IPR052336">
    <property type="entry name" value="MlaD_Phospholipid_Transporter"/>
</dbReference>
<dbReference type="PANTHER" id="PTHR33371:SF4">
    <property type="entry name" value="INTERMEMBRANE PHOSPHOLIPID TRANSPORT SYSTEM BINDING PROTEIN MLAD"/>
    <property type="match status" value="1"/>
</dbReference>
<comment type="caution">
    <text evidence="3">The sequence shown here is derived from an EMBL/GenBank/DDBJ whole genome shotgun (WGS) entry which is preliminary data.</text>
</comment>
<evidence type="ECO:0000313" key="3">
    <source>
        <dbReference type="EMBL" id="OGI65367.1"/>
    </source>
</evidence>
<reference evidence="3 4" key="1">
    <citation type="journal article" date="2016" name="Nat. Commun.">
        <title>Thousands of microbial genomes shed light on interconnected biogeochemical processes in an aquifer system.</title>
        <authorList>
            <person name="Anantharaman K."/>
            <person name="Brown C.T."/>
            <person name="Hug L.A."/>
            <person name="Sharon I."/>
            <person name="Castelle C.J."/>
            <person name="Probst A.J."/>
            <person name="Thomas B.C."/>
            <person name="Singh A."/>
            <person name="Wilkins M.J."/>
            <person name="Karaoz U."/>
            <person name="Brodie E.L."/>
            <person name="Williams K.H."/>
            <person name="Hubbard S.S."/>
            <person name="Banfield J.F."/>
        </authorList>
    </citation>
    <scope>NUCLEOTIDE SEQUENCE [LARGE SCALE GENOMIC DNA]</scope>
</reference>
<dbReference type="InterPro" id="IPR030970">
    <property type="entry name" value="ABC_MlaD"/>
</dbReference>
<keyword evidence="1" id="KW-1133">Transmembrane helix</keyword>
<dbReference type="InterPro" id="IPR003399">
    <property type="entry name" value="Mce/MlaD"/>
</dbReference>
<evidence type="ECO:0000313" key="4">
    <source>
        <dbReference type="Proteomes" id="UP000179076"/>
    </source>
</evidence>
<evidence type="ECO:0000256" key="1">
    <source>
        <dbReference type="SAM" id="Phobius"/>
    </source>
</evidence>
<sequence>MVQRKTLEIWVGLFVVAGLLGIAMLAFRVGNLTVADVSNGYPVMARFDNIGGLKVKSAVTMAGVRIGRVASITFDSERYQAIVTMNIDGRYDKIPTDTSAAILTSGLLGEQYVSLEPGGAEQYVKAGDTLRLTQSAVVLEKLIGQFLFSKAAETPGNEKPPAPSR</sequence>
<feature type="domain" description="Mce/MlaD" evidence="2">
    <location>
        <begin position="39"/>
        <end position="118"/>
    </location>
</feature>
<dbReference type="PANTHER" id="PTHR33371">
    <property type="entry name" value="INTERMEMBRANE PHOSPHOLIPID TRANSPORT SYSTEM BINDING PROTEIN MLAD-RELATED"/>
    <property type="match status" value="1"/>
</dbReference>